<dbReference type="PANTHER" id="PTHR11252">
    <property type="entry name" value="POLYRIBONUCLEOTIDE NUCLEOTIDYLTRANSFERASE"/>
    <property type="match status" value="1"/>
</dbReference>
<proteinExistence type="predicted"/>
<evidence type="ECO:0000256" key="1">
    <source>
        <dbReference type="ARBA" id="ARBA00022884"/>
    </source>
</evidence>
<evidence type="ECO:0000259" key="2">
    <source>
        <dbReference type="Pfam" id="PF01138"/>
    </source>
</evidence>
<feature type="domain" description="Exoribonuclease phosphorolytic" evidence="2">
    <location>
        <begin position="353"/>
        <end position="487"/>
    </location>
</feature>
<organism evidence="5 6">
    <name type="scientific">Scophthalmus maximus</name>
    <name type="common">Turbot</name>
    <name type="synonym">Psetta maxima</name>
    <dbReference type="NCBI Taxonomy" id="52904"/>
    <lineage>
        <taxon>Eukaryota</taxon>
        <taxon>Metazoa</taxon>
        <taxon>Chordata</taxon>
        <taxon>Craniata</taxon>
        <taxon>Vertebrata</taxon>
        <taxon>Euteleostomi</taxon>
        <taxon>Actinopterygii</taxon>
        <taxon>Neopterygii</taxon>
        <taxon>Teleostei</taxon>
        <taxon>Neoteleostei</taxon>
        <taxon>Acanthomorphata</taxon>
        <taxon>Carangaria</taxon>
        <taxon>Pleuronectiformes</taxon>
        <taxon>Pleuronectoidei</taxon>
        <taxon>Scophthalmidae</taxon>
        <taxon>Scophthalmus</taxon>
    </lineage>
</organism>
<dbReference type="InterPro" id="IPR036456">
    <property type="entry name" value="PNPase_PH_RNA-bd_sf"/>
</dbReference>
<dbReference type="InterPro" id="IPR001247">
    <property type="entry name" value="ExoRNase_PH_dom1"/>
</dbReference>
<dbReference type="Pfam" id="PF01138">
    <property type="entry name" value="RNase_PH"/>
    <property type="match status" value="2"/>
</dbReference>
<dbReference type="GO" id="GO:0000958">
    <property type="term" value="P:mitochondrial mRNA catabolic process"/>
    <property type="evidence" value="ECO:0007669"/>
    <property type="project" value="TreeGrafter"/>
</dbReference>
<dbReference type="PANTHER" id="PTHR11252:SF0">
    <property type="entry name" value="POLYRIBONUCLEOTIDE NUCLEOTIDYLTRANSFERASE 1, MITOCHONDRIAL"/>
    <property type="match status" value="1"/>
</dbReference>
<dbReference type="NCBIfam" id="NF008805">
    <property type="entry name" value="PRK11824.1"/>
    <property type="match status" value="1"/>
</dbReference>
<dbReference type="GO" id="GO:0000175">
    <property type="term" value="F:3'-5'-RNA exonuclease activity"/>
    <property type="evidence" value="ECO:0007669"/>
    <property type="project" value="TreeGrafter"/>
</dbReference>
<dbReference type="InterPro" id="IPR027408">
    <property type="entry name" value="PNPase/RNase_PH_dom_sf"/>
</dbReference>
<dbReference type="NCBIfam" id="TIGR03591">
    <property type="entry name" value="polynuc_phos"/>
    <property type="match status" value="1"/>
</dbReference>
<keyword evidence="6" id="KW-1185">Reference proteome</keyword>
<dbReference type="Pfam" id="PF03725">
    <property type="entry name" value="RNase_PH_C"/>
    <property type="match status" value="1"/>
</dbReference>
<dbReference type="InterPro" id="IPR012162">
    <property type="entry name" value="PNPase"/>
</dbReference>
<keyword evidence="1" id="KW-0694">RNA-binding</keyword>
<dbReference type="Gene3D" id="3.30.230.70">
    <property type="entry name" value="GHMP Kinase, N-terminal domain"/>
    <property type="match status" value="2"/>
</dbReference>
<dbReference type="GO" id="GO:0005829">
    <property type="term" value="C:cytosol"/>
    <property type="evidence" value="ECO:0007669"/>
    <property type="project" value="TreeGrafter"/>
</dbReference>
<reference evidence="5 6" key="1">
    <citation type="submission" date="2017-12" db="EMBL/GenBank/DDBJ databases">
        <title>Integrating genomic resources of turbot (Scophthalmus maximus) in depth evaluation of genetic and physical mapping variation across individuals.</title>
        <authorList>
            <person name="Martinez P."/>
        </authorList>
    </citation>
    <scope>NUCLEOTIDE SEQUENCE [LARGE SCALE GENOMIC DNA]</scope>
</reference>
<dbReference type="Pfam" id="PF03726">
    <property type="entry name" value="PNPase"/>
    <property type="match status" value="1"/>
</dbReference>
<dbReference type="SUPFAM" id="SSF55666">
    <property type="entry name" value="Ribonuclease PH domain 2-like"/>
    <property type="match status" value="1"/>
</dbReference>
<dbReference type="CDD" id="cd11364">
    <property type="entry name" value="RNase_PH_PNPase_2"/>
    <property type="match status" value="1"/>
</dbReference>
<sequence length="563" mass="62296">MRDLLRLRLSFARLHVRLCHQSVYNSHAKLRRLEVDLGEKKLEISSGKYARFADGSAVIQLGDTSVMATAVSKTKPSPSQFMPLVVDYRQKAAAAGRIPTNYLRRELGTTDNDILTSRLIDRSIRPLFPPGYFYDTQILCNLLAVDGVNDPDVLAINAASAALALSDIPWDGPIGAVRVGMVDGQLLINPTRVEMTSSSLNLIVAGAPSSQVVMIEASAENVLQQHFCHAVKVGVKHTQQIIHAIQQLAREQKVTKRTPVKDFSTPTDMVEHVRQLASERIYAVFTDFMHDKISRDEAINKIRLDTEEDLKEKFPHAEHFEVIDSFNIVSKEIFRNLVLNEYRRCDGRELTALRKISCDRDLFQPLHGSALFQRGQTQVLCSVTFDSLESSIKADVITTALSGIKDKNFMLHYEFPPYATNEIGKMGGLKRRELGHGALAEKALRPVIPKDFPFTIRVTAEVLESNGSSSMASACGGSLALMDAGVPISSPVAGVAIGLISKVNLEKPTEIQDYRLLTDILGIEDYLGDMDFKLAGTNRGITALQVLHLITFFAHSLAEKGWK</sequence>
<dbReference type="InterPro" id="IPR020568">
    <property type="entry name" value="Ribosomal_Su5_D2-typ_SF"/>
</dbReference>
<evidence type="ECO:0000313" key="6">
    <source>
        <dbReference type="Proteomes" id="UP000246464"/>
    </source>
</evidence>
<dbReference type="GO" id="GO:0003723">
    <property type="term" value="F:RNA binding"/>
    <property type="evidence" value="ECO:0007669"/>
    <property type="project" value="UniProtKB-KW"/>
</dbReference>
<keyword evidence="5" id="KW-0808">Transferase</keyword>
<evidence type="ECO:0000259" key="4">
    <source>
        <dbReference type="Pfam" id="PF03726"/>
    </source>
</evidence>
<evidence type="ECO:0000313" key="5">
    <source>
        <dbReference type="EMBL" id="AWP13795.1"/>
    </source>
</evidence>
<feature type="domain" description="Exoribonuclease phosphorolytic" evidence="2">
    <location>
        <begin position="40"/>
        <end position="169"/>
    </location>
</feature>
<dbReference type="AlphaFoldDB" id="A0A2U9CB45"/>
<feature type="domain" description="Exoribonuclease phosphorolytic" evidence="3">
    <location>
        <begin position="172"/>
        <end position="236"/>
    </location>
</feature>
<accession>A0A2U9CB45</accession>
<dbReference type="GO" id="GO:0005739">
    <property type="term" value="C:mitochondrion"/>
    <property type="evidence" value="ECO:0007669"/>
    <property type="project" value="TreeGrafter"/>
</dbReference>
<dbReference type="SUPFAM" id="SSF46915">
    <property type="entry name" value="Polynucleotide phosphorylase/guanosine pentaphosphate synthase (PNPase/GPSI), domain 3"/>
    <property type="match status" value="1"/>
</dbReference>
<dbReference type="InterPro" id="IPR036345">
    <property type="entry name" value="ExoRNase_PH_dom2_sf"/>
</dbReference>
<gene>
    <name evidence="5" type="ORF">SMAX5B_021371</name>
</gene>
<dbReference type="FunFam" id="3.30.230.70:FF:000008">
    <property type="entry name" value="polyribonucleotide nucleotidyltransferase 1, mitochondrial"/>
    <property type="match status" value="1"/>
</dbReference>
<dbReference type="EMBL" id="CP026257">
    <property type="protein sequence ID" value="AWP13795.1"/>
    <property type="molecule type" value="Genomic_DNA"/>
</dbReference>
<dbReference type="GO" id="GO:0000965">
    <property type="term" value="P:mitochondrial RNA 3'-end processing"/>
    <property type="evidence" value="ECO:0007669"/>
    <property type="project" value="TreeGrafter"/>
</dbReference>
<dbReference type="Proteomes" id="UP000246464">
    <property type="component" value="Chromosome 15"/>
</dbReference>
<dbReference type="FunFam" id="3.30.230.70:FF:000006">
    <property type="entry name" value="polyribonucleotide nucleotidyltransferase 1, mitochondrial"/>
    <property type="match status" value="1"/>
</dbReference>
<feature type="domain" description="Polyribonucleotide nucleotidyltransferase RNA-binding" evidence="4">
    <location>
        <begin position="269"/>
        <end position="349"/>
    </location>
</feature>
<evidence type="ECO:0000259" key="3">
    <source>
        <dbReference type="Pfam" id="PF03725"/>
    </source>
</evidence>
<dbReference type="InterPro" id="IPR015848">
    <property type="entry name" value="PNPase_PH_RNA-bd_bac/org-type"/>
</dbReference>
<name>A0A2U9CB45_SCOMX</name>
<dbReference type="GO" id="GO:0004654">
    <property type="term" value="F:polyribonucleotide nucleotidyltransferase activity"/>
    <property type="evidence" value="ECO:0007669"/>
    <property type="project" value="InterPro"/>
</dbReference>
<dbReference type="SUPFAM" id="SSF54211">
    <property type="entry name" value="Ribosomal protein S5 domain 2-like"/>
    <property type="match status" value="2"/>
</dbReference>
<dbReference type="FunFam" id="1.10.10.400:FF:000001">
    <property type="entry name" value="Polyribonucleotide nucleotidyltransferase 1, mitochondrial"/>
    <property type="match status" value="1"/>
</dbReference>
<protein>
    <submittedName>
        <fullName evidence="5">Putative polyribonucleotide nucleotidyltransferase 1 mitochondrial</fullName>
    </submittedName>
</protein>
<dbReference type="InterPro" id="IPR015847">
    <property type="entry name" value="ExoRNase_PH_dom2"/>
</dbReference>
<dbReference type="CDD" id="cd11363">
    <property type="entry name" value="RNase_PH_PNPase_1"/>
    <property type="match status" value="1"/>
</dbReference>
<dbReference type="Gene3D" id="1.10.10.400">
    <property type="entry name" value="Polyribonucleotide nucleotidyltransferase, RNA-binding domain"/>
    <property type="match status" value="1"/>
</dbReference>